<keyword evidence="4" id="KW-1185">Reference proteome</keyword>
<keyword evidence="2" id="KW-0472">Membrane</keyword>
<evidence type="ECO:0000313" key="4">
    <source>
        <dbReference type="Proteomes" id="UP001359485"/>
    </source>
</evidence>
<dbReference type="EMBL" id="JAWJWF010000045">
    <property type="protein sequence ID" value="KAK6627206.1"/>
    <property type="molecule type" value="Genomic_DNA"/>
</dbReference>
<dbReference type="Proteomes" id="UP001359485">
    <property type="component" value="Unassembled WGS sequence"/>
</dbReference>
<organism evidence="3 4">
    <name type="scientific">Polyplax serrata</name>
    <name type="common">Common mouse louse</name>
    <dbReference type="NCBI Taxonomy" id="468196"/>
    <lineage>
        <taxon>Eukaryota</taxon>
        <taxon>Metazoa</taxon>
        <taxon>Ecdysozoa</taxon>
        <taxon>Arthropoda</taxon>
        <taxon>Hexapoda</taxon>
        <taxon>Insecta</taxon>
        <taxon>Pterygota</taxon>
        <taxon>Neoptera</taxon>
        <taxon>Paraneoptera</taxon>
        <taxon>Psocodea</taxon>
        <taxon>Troctomorpha</taxon>
        <taxon>Phthiraptera</taxon>
        <taxon>Anoplura</taxon>
        <taxon>Polyplacidae</taxon>
        <taxon>Polyplax</taxon>
    </lineage>
</organism>
<comment type="caution">
    <text evidence="3">The sequence shown here is derived from an EMBL/GenBank/DDBJ whole genome shotgun (WGS) entry which is preliminary data.</text>
</comment>
<keyword evidence="2" id="KW-0812">Transmembrane</keyword>
<evidence type="ECO:0000256" key="1">
    <source>
        <dbReference type="SAM" id="MobiDB-lite"/>
    </source>
</evidence>
<accession>A0ABR1ATG1</accession>
<reference evidence="3 4" key="1">
    <citation type="submission" date="2023-09" db="EMBL/GenBank/DDBJ databases">
        <title>Genomes of two closely related lineages of the louse Polyplax serrata with different host specificities.</title>
        <authorList>
            <person name="Martinu J."/>
            <person name="Tarabai H."/>
            <person name="Stefka J."/>
            <person name="Hypsa V."/>
        </authorList>
    </citation>
    <scope>NUCLEOTIDE SEQUENCE [LARGE SCALE GENOMIC DNA]</scope>
    <source>
        <strain evidence="3">98ZLc_SE</strain>
    </source>
</reference>
<gene>
    <name evidence="3" type="ORF">RUM44_009683</name>
</gene>
<protein>
    <submittedName>
        <fullName evidence="3">Uncharacterized protein</fullName>
    </submittedName>
</protein>
<sequence>MSPPDKTSPSKFYKWKAVFSAKVIKSHKDLWPLLVVGVGACTLMTGALTWASMRKEFQFMKSRPRVDESMDLLHPYSLKVVTITPQVALMPRPTLHETYRRMAEEEKKRRREEEEQNRLAEHSTNATTQACVVQVREKEEENDELEKVEMGNFCQVRTKGEISQILKRLAQIQEKLRC</sequence>
<feature type="transmembrane region" description="Helical" evidence="2">
    <location>
        <begin position="30"/>
        <end position="53"/>
    </location>
</feature>
<proteinExistence type="predicted"/>
<name>A0ABR1ATG1_POLSC</name>
<evidence type="ECO:0000256" key="2">
    <source>
        <dbReference type="SAM" id="Phobius"/>
    </source>
</evidence>
<evidence type="ECO:0000313" key="3">
    <source>
        <dbReference type="EMBL" id="KAK6627206.1"/>
    </source>
</evidence>
<feature type="compositionally biased region" description="Basic and acidic residues" evidence="1">
    <location>
        <begin position="98"/>
        <end position="121"/>
    </location>
</feature>
<feature type="region of interest" description="Disordered" evidence="1">
    <location>
        <begin position="98"/>
        <end position="123"/>
    </location>
</feature>
<keyword evidence="2" id="KW-1133">Transmembrane helix</keyword>